<dbReference type="EMBL" id="LR798201">
    <property type="protein sequence ID" value="CAB5162519.1"/>
    <property type="molecule type" value="Genomic_DNA"/>
</dbReference>
<evidence type="ECO:0000256" key="1">
    <source>
        <dbReference type="SAM" id="MobiDB-lite"/>
    </source>
</evidence>
<evidence type="ECO:0000256" key="2">
    <source>
        <dbReference type="SAM" id="Phobius"/>
    </source>
</evidence>
<keyword evidence="2" id="KW-0812">Transmembrane</keyword>
<feature type="region of interest" description="Disordered" evidence="1">
    <location>
        <begin position="99"/>
        <end position="119"/>
    </location>
</feature>
<reference evidence="3" key="1">
    <citation type="submission" date="2020-05" db="EMBL/GenBank/DDBJ databases">
        <authorList>
            <person name="Chiriac C."/>
            <person name="Salcher M."/>
            <person name="Ghai R."/>
            <person name="Kavagutti S V."/>
        </authorList>
    </citation>
    <scope>NUCLEOTIDE SEQUENCE</scope>
</reference>
<protein>
    <submittedName>
        <fullName evidence="3">Uncharacterized protein</fullName>
    </submittedName>
</protein>
<sequence>MPWIGLINLRLVGIIAACIGLFFGGWYVNGSRWDAKYKTLERTYATAAVQAEEKARHETAQLQTAIEAERTTKDEHIQAITAQLDTALGQLRLRPSRSTTKASASCASSPATGAQLSREDAEFLSREAARADAISARLSYCEAAYETARKALAQ</sequence>
<evidence type="ECO:0000313" key="3">
    <source>
        <dbReference type="EMBL" id="CAB5162519.1"/>
    </source>
</evidence>
<keyword evidence="2" id="KW-1133">Transmembrane helix</keyword>
<organism evidence="3">
    <name type="scientific">uncultured Caudovirales phage</name>
    <dbReference type="NCBI Taxonomy" id="2100421"/>
    <lineage>
        <taxon>Viruses</taxon>
        <taxon>Duplodnaviria</taxon>
        <taxon>Heunggongvirae</taxon>
        <taxon>Uroviricota</taxon>
        <taxon>Caudoviricetes</taxon>
        <taxon>Peduoviridae</taxon>
        <taxon>Maltschvirus</taxon>
        <taxon>Maltschvirus maltsch</taxon>
    </lineage>
</organism>
<gene>
    <name evidence="3" type="ORF">UFOVP151_34</name>
</gene>
<feature type="transmembrane region" description="Helical" evidence="2">
    <location>
        <begin position="6"/>
        <end position="28"/>
    </location>
</feature>
<accession>A0A6J7W861</accession>
<keyword evidence="2" id="KW-0472">Membrane</keyword>
<name>A0A6J7W861_9CAUD</name>
<proteinExistence type="predicted"/>
<feature type="compositionally biased region" description="Low complexity" evidence="1">
    <location>
        <begin position="99"/>
        <end position="114"/>
    </location>
</feature>